<name>A0A0W1JJ25_DESHA</name>
<evidence type="ECO:0000313" key="1">
    <source>
        <dbReference type="EMBL" id="KTE91176.1"/>
    </source>
</evidence>
<sequence length="103" mass="11483">MKKVKITVKRKEFYPEFADEYLTDGAGVGPCLLLNVGDEFIYDGGAEMPLNFCPWAWIDIYRGVNALSAGASYVPWNKKDGLQILCCTDGIRPVIFKVESLSD</sequence>
<proteinExistence type="predicted"/>
<dbReference type="AlphaFoldDB" id="A0A0W1JJ25"/>
<reference evidence="1 2" key="1">
    <citation type="submission" date="2015-12" db="EMBL/GenBank/DDBJ databases">
        <title>Draft Genome Sequence of Desulfitobacterium hafniense Strain DH, a Sulfate-reducing Bacterium Isolated from Paddy Soils.</title>
        <authorList>
            <person name="Bao P."/>
            <person name="Zhang X."/>
            <person name="Li G."/>
        </authorList>
    </citation>
    <scope>NUCLEOTIDE SEQUENCE [LARGE SCALE GENOMIC DNA]</scope>
    <source>
        <strain evidence="1 2">DH</strain>
    </source>
</reference>
<dbReference type="EMBL" id="LOCK01000028">
    <property type="protein sequence ID" value="KTE91176.1"/>
    <property type="molecule type" value="Genomic_DNA"/>
</dbReference>
<accession>A0A0W1JJ25</accession>
<organism evidence="1 2">
    <name type="scientific">Desulfitobacterium hafniense</name>
    <name type="common">Desulfitobacterium frappieri</name>
    <dbReference type="NCBI Taxonomy" id="49338"/>
    <lineage>
        <taxon>Bacteria</taxon>
        <taxon>Bacillati</taxon>
        <taxon>Bacillota</taxon>
        <taxon>Clostridia</taxon>
        <taxon>Eubacteriales</taxon>
        <taxon>Desulfitobacteriaceae</taxon>
        <taxon>Desulfitobacterium</taxon>
    </lineage>
</organism>
<evidence type="ECO:0008006" key="3">
    <source>
        <dbReference type="Google" id="ProtNLM"/>
    </source>
</evidence>
<gene>
    <name evidence="1" type="ORF">AT727_06155</name>
</gene>
<dbReference type="Proteomes" id="UP000054623">
    <property type="component" value="Unassembled WGS sequence"/>
</dbReference>
<dbReference type="InterPro" id="IPR023811">
    <property type="entry name" value="CHP04076"/>
</dbReference>
<comment type="caution">
    <text evidence="1">The sequence shown here is derived from an EMBL/GenBank/DDBJ whole genome shotgun (WGS) entry which is preliminary data.</text>
</comment>
<dbReference type="RefSeq" id="WP_058491473.1">
    <property type="nucleotide sequence ID" value="NZ_LOCK01000028.1"/>
</dbReference>
<dbReference type="NCBIfam" id="TIGR04076">
    <property type="entry name" value="TIGR04076 family protein"/>
    <property type="match status" value="1"/>
</dbReference>
<dbReference type="OrthoDB" id="5432414at2"/>
<evidence type="ECO:0000313" key="2">
    <source>
        <dbReference type="Proteomes" id="UP000054623"/>
    </source>
</evidence>
<protein>
    <recommendedName>
        <fullName evidence="3">TIGR04076 family protein</fullName>
    </recommendedName>
</protein>